<name>A0A518RBY0_9SPHN</name>
<evidence type="ECO:0000313" key="1">
    <source>
        <dbReference type="EMBL" id="QDX24972.1"/>
    </source>
</evidence>
<protein>
    <submittedName>
        <fullName evidence="1">Uncharacterized protein</fullName>
    </submittedName>
</protein>
<gene>
    <name evidence="1" type="ORF">FPZ54_02280</name>
</gene>
<dbReference type="Proteomes" id="UP000318055">
    <property type="component" value="Chromosome"/>
</dbReference>
<sequence length="118" mass="13257">MIEFEAPPEDLKLLRRVVKQARKNKDPFPSLTDLAPRRSVDELIELGKSWQRAGLGRVIEEMSADIRSVSFTVDEAAFEAIRKADQGTLWGRLAQVPRSDWIAIAAFVVSVFALFKGD</sequence>
<dbReference type="AlphaFoldDB" id="A0A518RBY0"/>
<proteinExistence type="predicted"/>
<evidence type="ECO:0000313" key="2">
    <source>
        <dbReference type="Proteomes" id="UP000318055"/>
    </source>
</evidence>
<dbReference type="RefSeq" id="WP_145844675.1">
    <property type="nucleotide sequence ID" value="NZ_CP042239.1"/>
</dbReference>
<reference evidence="1 2" key="1">
    <citation type="submission" date="2019-07" db="EMBL/GenBank/DDBJ databases">
        <title>Sphingomonas alkalisoli sp. nov., isolated from rhizosphere soil of Suaedae salsa.</title>
        <authorList>
            <person name="Zhang H."/>
            <person name="Xu L."/>
            <person name="Zhang J.-X."/>
            <person name="Sun J.-Q."/>
        </authorList>
    </citation>
    <scope>NUCLEOTIDE SEQUENCE [LARGE SCALE GENOMIC DNA]</scope>
    <source>
        <strain evidence="1 2">XS-10</strain>
    </source>
</reference>
<organism evidence="1 2">
    <name type="scientific">Sphingomonas suaedae</name>
    <dbReference type="NCBI Taxonomy" id="2599297"/>
    <lineage>
        <taxon>Bacteria</taxon>
        <taxon>Pseudomonadati</taxon>
        <taxon>Pseudomonadota</taxon>
        <taxon>Alphaproteobacteria</taxon>
        <taxon>Sphingomonadales</taxon>
        <taxon>Sphingomonadaceae</taxon>
        <taxon>Sphingomonas</taxon>
    </lineage>
</organism>
<accession>A0A518RBY0</accession>
<dbReference type="KEGG" id="ssua:FPZ54_02280"/>
<dbReference type="EMBL" id="CP042239">
    <property type="protein sequence ID" value="QDX24972.1"/>
    <property type="molecule type" value="Genomic_DNA"/>
</dbReference>
<keyword evidence="2" id="KW-1185">Reference proteome</keyword>